<name>A0A8J7VTH4_9GAMM</name>
<dbReference type="EMBL" id="JAGQFT010000014">
    <property type="protein sequence ID" value="MBR0561599.1"/>
    <property type="molecule type" value="Genomic_DNA"/>
</dbReference>
<evidence type="ECO:0000256" key="9">
    <source>
        <dbReference type="ARBA" id="ARBA00022692"/>
    </source>
</evidence>
<comment type="subcellular location">
    <subcellularLocation>
        <location evidence="3">Membrane</location>
        <topology evidence="3">Multi-pass membrane protein</topology>
    </subcellularLocation>
</comment>
<dbReference type="UniPathway" id="UPA00223"/>
<dbReference type="InterPro" id="IPR014312">
    <property type="entry name" value="Succ_DH_anchor"/>
</dbReference>
<evidence type="ECO:0000256" key="15">
    <source>
        <dbReference type="SAM" id="Phobius"/>
    </source>
</evidence>
<accession>A0A8J7VTH4</accession>
<dbReference type="InterPro" id="IPR034804">
    <property type="entry name" value="SQR/QFR_C/D"/>
</dbReference>
<dbReference type="GO" id="GO:0006099">
    <property type="term" value="P:tricarboxylic acid cycle"/>
    <property type="evidence" value="ECO:0007669"/>
    <property type="project" value="UniProtKB-UniPathway"/>
</dbReference>
<evidence type="ECO:0000256" key="11">
    <source>
        <dbReference type="ARBA" id="ARBA00022982"/>
    </source>
</evidence>
<evidence type="ECO:0000256" key="8">
    <source>
        <dbReference type="ARBA" id="ARBA00022617"/>
    </source>
</evidence>
<evidence type="ECO:0000256" key="14">
    <source>
        <dbReference type="ARBA" id="ARBA00023136"/>
    </source>
</evidence>
<keyword evidence="10" id="KW-0479">Metal-binding</keyword>
<dbReference type="AlphaFoldDB" id="A0A8J7VTH4"/>
<dbReference type="CDD" id="cd03495">
    <property type="entry name" value="SQR_TypeC_SdhD_like"/>
    <property type="match status" value="1"/>
</dbReference>
<dbReference type="GO" id="GO:0020037">
    <property type="term" value="F:heme binding"/>
    <property type="evidence" value="ECO:0007669"/>
    <property type="project" value="InterPro"/>
</dbReference>
<evidence type="ECO:0000313" key="17">
    <source>
        <dbReference type="EMBL" id="MBS7455826.1"/>
    </source>
</evidence>
<keyword evidence="9 15" id="KW-0812">Transmembrane</keyword>
<sequence length="131" mass="14221">MSGHQPSMRDPLARARGIGASGSGVSHWWIQRISSVALALLTPWFVWLVIASAGADQASVRAMLAQPVHATLMLGFVIALFWHTKLGLQVVIEDYVHTRWVELALLALVDFVCILATLACVLAVGRMVFTA</sequence>
<evidence type="ECO:0000256" key="7">
    <source>
        <dbReference type="ARBA" id="ARBA00022532"/>
    </source>
</evidence>
<keyword evidence="14 15" id="KW-0472">Membrane</keyword>
<dbReference type="SUPFAM" id="SSF81343">
    <property type="entry name" value="Fumarate reductase respiratory complex transmembrane subunits"/>
    <property type="match status" value="1"/>
</dbReference>
<keyword evidence="12 15" id="KW-1133">Transmembrane helix</keyword>
<dbReference type="Pfam" id="PF01127">
    <property type="entry name" value="Sdh_cyt"/>
    <property type="match status" value="1"/>
</dbReference>
<comment type="pathway">
    <text evidence="4">Carbohydrate metabolism; tricarboxylic acid cycle.</text>
</comment>
<feature type="transmembrane region" description="Helical" evidence="15">
    <location>
        <begin position="29"/>
        <end position="50"/>
    </location>
</feature>
<evidence type="ECO:0000256" key="6">
    <source>
        <dbReference type="ARBA" id="ARBA00022448"/>
    </source>
</evidence>
<keyword evidence="13" id="KW-0408">Iron</keyword>
<dbReference type="NCBIfam" id="TIGR02968">
    <property type="entry name" value="succ_dehyd_anc"/>
    <property type="match status" value="1"/>
</dbReference>
<dbReference type="RefSeq" id="WP_211925564.1">
    <property type="nucleotide sequence ID" value="NZ_JAGQFT020000001.1"/>
</dbReference>
<keyword evidence="8" id="KW-0349">Heme</keyword>
<reference evidence="16" key="2">
    <citation type="submission" date="2021-04" db="EMBL/GenBank/DDBJ databases">
        <authorList>
            <person name="Karlyshev A.V."/>
        </authorList>
    </citation>
    <scope>NUCLEOTIDE SEQUENCE</scope>
    <source>
        <strain evidence="16">LMG 29479</strain>
    </source>
</reference>
<dbReference type="EMBL" id="JAGQFT020000001">
    <property type="protein sequence ID" value="MBS7455826.1"/>
    <property type="molecule type" value="Genomic_DNA"/>
</dbReference>
<dbReference type="InterPro" id="IPR000701">
    <property type="entry name" value="SuccDH_FuR_B_TM-su"/>
</dbReference>
<keyword evidence="11" id="KW-0249">Electron transport</keyword>
<keyword evidence="18" id="KW-1185">Reference proteome</keyword>
<proteinExistence type="predicted"/>
<dbReference type="GO" id="GO:0016020">
    <property type="term" value="C:membrane"/>
    <property type="evidence" value="ECO:0007669"/>
    <property type="project" value="UniProtKB-SubCell"/>
</dbReference>
<evidence type="ECO:0000256" key="2">
    <source>
        <dbReference type="ARBA" id="ARBA00004050"/>
    </source>
</evidence>
<evidence type="ECO:0000256" key="1">
    <source>
        <dbReference type="ARBA" id="ARBA00001971"/>
    </source>
</evidence>
<evidence type="ECO:0000256" key="10">
    <source>
        <dbReference type="ARBA" id="ARBA00022723"/>
    </source>
</evidence>
<evidence type="ECO:0000313" key="18">
    <source>
        <dbReference type="Proteomes" id="UP000675747"/>
    </source>
</evidence>
<dbReference type="Gene3D" id="1.20.1300.10">
    <property type="entry name" value="Fumarate reductase/succinate dehydrogenase, transmembrane subunit"/>
    <property type="match status" value="1"/>
</dbReference>
<evidence type="ECO:0000256" key="3">
    <source>
        <dbReference type="ARBA" id="ARBA00004141"/>
    </source>
</evidence>
<feature type="transmembrane region" description="Helical" evidence="15">
    <location>
        <begin position="62"/>
        <end position="83"/>
    </location>
</feature>
<keyword evidence="6" id="KW-0813">Transport</keyword>
<evidence type="ECO:0000256" key="12">
    <source>
        <dbReference type="ARBA" id="ARBA00022989"/>
    </source>
</evidence>
<dbReference type="Proteomes" id="UP000675747">
    <property type="component" value="Unassembled WGS sequence"/>
</dbReference>
<evidence type="ECO:0000256" key="13">
    <source>
        <dbReference type="ARBA" id="ARBA00023004"/>
    </source>
</evidence>
<evidence type="ECO:0000256" key="4">
    <source>
        <dbReference type="ARBA" id="ARBA00005163"/>
    </source>
</evidence>
<protein>
    <recommendedName>
        <fullName evidence="5">Succinate dehydrogenase hydrophobic membrane anchor subunit</fullName>
    </recommendedName>
</protein>
<gene>
    <name evidence="16" type="primary">sdhD</name>
    <name evidence="17" type="ORF">KB893_001605</name>
    <name evidence="16" type="ORF">KB893_03555</name>
</gene>
<reference evidence="17 18" key="1">
    <citation type="journal article" date="2021" name="Microbiol. Resour. Announc.">
        <title>Draft Genome Sequence of Coralloluteibacterium stylophorae LMG 29479T.</title>
        <authorList>
            <person name="Karlyshev A.V."/>
            <person name="Kudryashova E.B."/>
            <person name="Ariskina E.V."/>
            <person name="Conroy A.P."/>
            <person name="Abidueva E.Y."/>
        </authorList>
    </citation>
    <scope>NUCLEOTIDE SEQUENCE [LARGE SCALE GENOMIC DNA]</scope>
    <source>
        <strain evidence="17 18">LMG 29479</strain>
    </source>
</reference>
<evidence type="ECO:0000313" key="16">
    <source>
        <dbReference type="EMBL" id="MBR0561599.1"/>
    </source>
</evidence>
<evidence type="ECO:0000256" key="5">
    <source>
        <dbReference type="ARBA" id="ARBA00019425"/>
    </source>
</evidence>
<organism evidence="16">
    <name type="scientific">Coralloluteibacterium stylophorae</name>
    <dbReference type="NCBI Taxonomy" id="1776034"/>
    <lineage>
        <taxon>Bacteria</taxon>
        <taxon>Pseudomonadati</taxon>
        <taxon>Pseudomonadota</taxon>
        <taxon>Gammaproteobacteria</taxon>
        <taxon>Lysobacterales</taxon>
        <taxon>Lysobacteraceae</taxon>
        <taxon>Coralloluteibacterium</taxon>
    </lineage>
</organism>
<comment type="cofactor">
    <cofactor evidence="1">
        <name>heme</name>
        <dbReference type="ChEBI" id="CHEBI:30413"/>
    </cofactor>
</comment>
<comment type="caution">
    <text evidence="16">The sequence shown here is derived from an EMBL/GenBank/DDBJ whole genome shotgun (WGS) entry which is preliminary data.</text>
</comment>
<feature type="transmembrane region" description="Helical" evidence="15">
    <location>
        <begin position="103"/>
        <end position="129"/>
    </location>
</feature>
<keyword evidence="7" id="KW-0816">Tricarboxylic acid cycle</keyword>
<comment type="function">
    <text evidence="2">Membrane-anchoring subunit of succinate dehydrogenase (SDH).</text>
</comment>
<dbReference type="GO" id="GO:0046872">
    <property type="term" value="F:metal ion binding"/>
    <property type="evidence" value="ECO:0007669"/>
    <property type="project" value="UniProtKB-KW"/>
</dbReference>